<dbReference type="Gene3D" id="3.40.50.1820">
    <property type="entry name" value="alpha/beta hydrolase"/>
    <property type="match status" value="1"/>
</dbReference>
<dbReference type="STRING" id="926556.Echvi_4304"/>
<keyword evidence="2" id="KW-0808">Transferase</keyword>
<feature type="domain" description="AB hydrolase-1" evidence="1">
    <location>
        <begin position="31"/>
        <end position="141"/>
    </location>
</feature>
<sequence length="270" mass="30399">MVKKNGLDRKYFTTQDGCEIVYKIDGEVTNPVLVLSNSIATDLAMWDGQVEAFCKSYRLLRFDTRGHGLSESPVGDYSVARLAKDVIELMDYLGIEKAHFCGLSLGGFIGQWLGVHVPHRLDKLILANTSPYLGPDTIWNENIHLLRNGSDMSHFEELFINGWFPKQMINNQKNRVVPFRKMILSTSPIGLAGAYAAVRDADFRKTNALIPNKTLILAGEHDQVTKPEHSKLMHEVIRGATLKVLPVVHLSNIERINEFERLVLQFLSSP</sequence>
<dbReference type="HOGENOM" id="CLU_020336_50_3_10"/>
<proteinExistence type="predicted"/>
<dbReference type="AlphaFoldDB" id="L0G6N1"/>
<evidence type="ECO:0000313" key="2">
    <source>
        <dbReference type="EMBL" id="AGA80495.1"/>
    </source>
</evidence>
<keyword evidence="2" id="KW-0012">Acyltransferase</keyword>
<dbReference type="SUPFAM" id="SSF53474">
    <property type="entry name" value="alpha/beta-Hydrolases"/>
    <property type="match status" value="1"/>
</dbReference>
<dbReference type="OrthoDB" id="9780932at2"/>
<dbReference type="Proteomes" id="UP000010796">
    <property type="component" value="Chromosome"/>
</dbReference>
<dbReference type="InterPro" id="IPR029058">
    <property type="entry name" value="AB_hydrolase_fold"/>
</dbReference>
<name>L0G6N1_ECHVK</name>
<keyword evidence="3" id="KW-1185">Reference proteome</keyword>
<dbReference type="PRINTS" id="PR00111">
    <property type="entry name" value="ABHYDROLASE"/>
</dbReference>
<dbReference type="Pfam" id="PF00561">
    <property type="entry name" value="Abhydrolase_1"/>
    <property type="match status" value="1"/>
</dbReference>
<evidence type="ECO:0000259" key="1">
    <source>
        <dbReference type="Pfam" id="PF00561"/>
    </source>
</evidence>
<dbReference type="GO" id="GO:0016787">
    <property type="term" value="F:hydrolase activity"/>
    <property type="evidence" value="ECO:0007669"/>
    <property type="project" value="UniProtKB-KW"/>
</dbReference>
<protein>
    <submittedName>
        <fullName evidence="2">Putative hydrolase or acyltransferase of alpha/beta superfamily</fullName>
    </submittedName>
</protein>
<accession>L0G6N1</accession>
<keyword evidence="2" id="KW-0378">Hydrolase</keyword>
<dbReference type="eggNOG" id="COG0596">
    <property type="taxonomic scope" value="Bacteria"/>
</dbReference>
<dbReference type="KEGG" id="evi:Echvi_4304"/>
<reference evidence="3" key="1">
    <citation type="submission" date="2012-02" db="EMBL/GenBank/DDBJ databases">
        <title>The complete genome of Echinicola vietnamensis DSM 17526.</title>
        <authorList>
            <person name="Lucas S."/>
            <person name="Copeland A."/>
            <person name="Lapidus A."/>
            <person name="Glavina del Rio T."/>
            <person name="Dalin E."/>
            <person name="Tice H."/>
            <person name="Bruce D."/>
            <person name="Goodwin L."/>
            <person name="Pitluck S."/>
            <person name="Peters L."/>
            <person name="Ovchinnikova G."/>
            <person name="Teshima H."/>
            <person name="Kyrpides N."/>
            <person name="Mavromatis K."/>
            <person name="Ivanova N."/>
            <person name="Brettin T."/>
            <person name="Detter J.C."/>
            <person name="Han C."/>
            <person name="Larimer F."/>
            <person name="Land M."/>
            <person name="Hauser L."/>
            <person name="Markowitz V."/>
            <person name="Cheng J.-F."/>
            <person name="Hugenholtz P."/>
            <person name="Woyke T."/>
            <person name="Wu D."/>
            <person name="Brambilla E."/>
            <person name="Klenk H.-P."/>
            <person name="Eisen J.A."/>
        </authorList>
    </citation>
    <scope>NUCLEOTIDE SEQUENCE [LARGE SCALE GENOMIC DNA]</scope>
    <source>
        <strain evidence="3">DSM 17526 / LMG 23754 / KMM 6221</strain>
    </source>
</reference>
<dbReference type="GO" id="GO:0016746">
    <property type="term" value="F:acyltransferase activity"/>
    <property type="evidence" value="ECO:0007669"/>
    <property type="project" value="UniProtKB-KW"/>
</dbReference>
<dbReference type="PANTHER" id="PTHR43433:SF1">
    <property type="entry name" value="BLL5160 PROTEIN"/>
    <property type="match status" value="1"/>
</dbReference>
<evidence type="ECO:0000313" key="3">
    <source>
        <dbReference type="Proteomes" id="UP000010796"/>
    </source>
</evidence>
<dbReference type="PANTHER" id="PTHR43433">
    <property type="entry name" value="HYDROLASE, ALPHA/BETA FOLD FAMILY PROTEIN"/>
    <property type="match status" value="1"/>
</dbReference>
<gene>
    <name evidence="2" type="ordered locus">Echvi_4304</name>
</gene>
<dbReference type="InterPro" id="IPR000073">
    <property type="entry name" value="AB_hydrolase_1"/>
</dbReference>
<dbReference type="RefSeq" id="WP_015268024.1">
    <property type="nucleotide sequence ID" value="NC_019904.1"/>
</dbReference>
<organism evidence="2 3">
    <name type="scientific">Echinicola vietnamensis (strain DSM 17526 / LMG 23754 / KMM 6221)</name>
    <dbReference type="NCBI Taxonomy" id="926556"/>
    <lineage>
        <taxon>Bacteria</taxon>
        <taxon>Pseudomonadati</taxon>
        <taxon>Bacteroidota</taxon>
        <taxon>Cytophagia</taxon>
        <taxon>Cytophagales</taxon>
        <taxon>Cyclobacteriaceae</taxon>
        <taxon>Echinicola</taxon>
    </lineage>
</organism>
<dbReference type="EMBL" id="CP003346">
    <property type="protein sequence ID" value="AGA80495.1"/>
    <property type="molecule type" value="Genomic_DNA"/>
</dbReference>
<dbReference type="InterPro" id="IPR050471">
    <property type="entry name" value="AB_hydrolase"/>
</dbReference>
<dbReference type="PATRIC" id="fig|926556.3.peg.4541"/>